<evidence type="ECO:0000313" key="1">
    <source>
        <dbReference type="EMBL" id="KAH7025465.1"/>
    </source>
</evidence>
<reference evidence="1 2" key="1">
    <citation type="journal article" date="2021" name="Nat. Commun.">
        <title>Genetic determinants of endophytism in the Arabidopsis root mycobiome.</title>
        <authorList>
            <person name="Mesny F."/>
            <person name="Miyauchi S."/>
            <person name="Thiergart T."/>
            <person name="Pickel B."/>
            <person name="Atanasova L."/>
            <person name="Karlsson M."/>
            <person name="Huettel B."/>
            <person name="Barry K.W."/>
            <person name="Haridas S."/>
            <person name="Chen C."/>
            <person name="Bauer D."/>
            <person name="Andreopoulos W."/>
            <person name="Pangilinan J."/>
            <person name="LaButti K."/>
            <person name="Riley R."/>
            <person name="Lipzen A."/>
            <person name="Clum A."/>
            <person name="Drula E."/>
            <person name="Henrissat B."/>
            <person name="Kohler A."/>
            <person name="Grigoriev I.V."/>
            <person name="Martin F.M."/>
            <person name="Hacquard S."/>
        </authorList>
    </citation>
    <scope>NUCLEOTIDE SEQUENCE [LARGE SCALE GENOMIC DNA]</scope>
    <source>
        <strain evidence="1 2">MPI-SDFR-AT-0080</strain>
    </source>
</reference>
<gene>
    <name evidence="1" type="ORF">B0J12DRAFT_366709</name>
</gene>
<evidence type="ECO:0000313" key="2">
    <source>
        <dbReference type="Proteomes" id="UP000774617"/>
    </source>
</evidence>
<organism evidence="1 2">
    <name type="scientific">Macrophomina phaseolina</name>
    <dbReference type="NCBI Taxonomy" id="35725"/>
    <lineage>
        <taxon>Eukaryota</taxon>
        <taxon>Fungi</taxon>
        <taxon>Dikarya</taxon>
        <taxon>Ascomycota</taxon>
        <taxon>Pezizomycotina</taxon>
        <taxon>Dothideomycetes</taxon>
        <taxon>Dothideomycetes incertae sedis</taxon>
        <taxon>Botryosphaeriales</taxon>
        <taxon>Botryosphaeriaceae</taxon>
        <taxon>Macrophomina</taxon>
    </lineage>
</organism>
<accession>A0ABQ8FTE7</accession>
<dbReference type="EMBL" id="JAGTJR010000059">
    <property type="protein sequence ID" value="KAH7025465.1"/>
    <property type="molecule type" value="Genomic_DNA"/>
</dbReference>
<comment type="caution">
    <text evidence="1">The sequence shown here is derived from an EMBL/GenBank/DDBJ whole genome shotgun (WGS) entry which is preliminary data.</text>
</comment>
<sequence length="241" mass="26658">MISREEHLFGATGLCYKARRGEEDLKRSESARPASPQAGRPICMPRCLGALPAGWDVMDRKSRGSRGNGAPCGSCLRSSPSIHLPFLSFCLMGRGAARRCKRKVHGPRSCAVLNFFFFPLCLLPGHASDGRVQAAAPTMWRGCGPPVSKGVCRTRHRSRRRGWLSSVWVGECIRPCVACGSLSPSLLYLSRHHLRIFPSLPCTQEMRLRLKISMLRRLRTQPNSCFTRFLAIAPPPSCGNI</sequence>
<proteinExistence type="predicted"/>
<keyword evidence="2" id="KW-1185">Reference proteome</keyword>
<protein>
    <submittedName>
        <fullName evidence="1">Uncharacterized protein</fullName>
    </submittedName>
</protein>
<dbReference type="Proteomes" id="UP000774617">
    <property type="component" value="Unassembled WGS sequence"/>
</dbReference>
<name>A0ABQ8FTE7_9PEZI</name>